<dbReference type="SMART" id="SM00710">
    <property type="entry name" value="PbH1"/>
    <property type="match status" value="8"/>
</dbReference>
<keyword evidence="4" id="KW-1185">Reference proteome</keyword>
<dbReference type="EMBL" id="FOFB01000002">
    <property type="protein sequence ID" value="SEP75490.1"/>
    <property type="molecule type" value="Genomic_DNA"/>
</dbReference>
<gene>
    <name evidence="3" type="ORF">SAMN05444359_10280</name>
</gene>
<feature type="signal peptide" evidence="1">
    <location>
        <begin position="1"/>
        <end position="19"/>
    </location>
</feature>
<evidence type="ECO:0000256" key="1">
    <source>
        <dbReference type="SAM" id="SignalP"/>
    </source>
</evidence>
<organism evidence="3 4">
    <name type="scientific">Neolewinella agarilytica</name>
    <dbReference type="NCBI Taxonomy" id="478744"/>
    <lineage>
        <taxon>Bacteria</taxon>
        <taxon>Pseudomonadati</taxon>
        <taxon>Bacteroidota</taxon>
        <taxon>Saprospiria</taxon>
        <taxon>Saprospirales</taxon>
        <taxon>Lewinellaceae</taxon>
        <taxon>Neolewinella</taxon>
    </lineage>
</organism>
<dbReference type="RefSeq" id="WP_090165267.1">
    <property type="nucleotide sequence ID" value="NZ_FOFB01000002.1"/>
</dbReference>
<dbReference type="Pfam" id="PF18962">
    <property type="entry name" value="Por_Secre_tail"/>
    <property type="match status" value="1"/>
</dbReference>
<proteinExistence type="predicted"/>
<dbReference type="OrthoDB" id="8901262at2"/>
<dbReference type="InParanoid" id="A0A1H9AFL7"/>
<sequence>MKQLLLLACLSLFTLGLNAQVFVDIDATGSADGTSWANAYTNLNDALLAAPAGSEVWIAEGKYITVDTASFFIDKELTVLGGFVGSETMASEADPSKNETILSGDVMQNDVQGVYDSISRADNNRVLFITDTNLVSTFTVTIDGITIQDGSIINAAIDAAQRVAFTGGGMLTFAKVDVSRVTFKANFSRFGSAIGSYFETANGSTYDDISVENNYAGIANMIWVENTDSVTFSNSKFLGGEAPQESGMAFFQNMRGFEFANCVFDSISTPVDRGSAIAFSGVLGANVHDCTFTNLSADLGGAIYFRNSADFEADREIDADEVIIDNCTFDNISTDRWGGVIFFGDVSHRISNSSFSNFSGNASGGLGGAVYAQDNDDSVFHAYDINNTTFTNGSGNVGGSIFYFSGGHDISMTDVSIDESVSAGSGGGIYLNGDDITDDVATFKNLSITNTTSGGFGGGLIVLGHGFMGDSLTFTDNETALASGNGGGIYVQGSAPYTVSLTNSTFEGNRGLSGSGMASWGVSQDVTLANVVFDGNGSTTEGAFRGGGYAALHGSGSTVSLDNVDFMNNSVTQESGIVSGGGAIYLNSLDGAPGVVSVTNSRIEANTAADDADGGALYTIDGVDGVFDNVDFFSNSASDGGAIATFLFVEFDTVAGVPLYTYPDYKLDVMNSIFVTNIAGSQGGAISTQRTGVNLINTVFANNEVGTDGASGGAMIINGNSPVTDAEGTYEYAAKADITSTIVHSSFYNNRNGGGEGDVGSHIAIFQPQNPFSDTSVSVALTMQNNVFFNDDEDAESLAFEPATAESATAFGDITITSLGGNFFNTENGPEATAALGSNAADVMLPSDTDPEALFVDPNEDNTDFPDLTPVLLGDFGADNPLINAGTTGDLVPATGLNGNPRADFPDIGAFELELGLTNVETVEESGLDMAFFPNPTVNFVNIQNNDPAISQYTVLLTDNAGRVLRVERFNEATSRLNLTNVPTGVYNLQLLINGKQYSKQIVKQ</sequence>
<feature type="chain" id="PRO_5011520118" evidence="1">
    <location>
        <begin position="20"/>
        <end position="1005"/>
    </location>
</feature>
<dbReference type="NCBIfam" id="TIGR04183">
    <property type="entry name" value="Por_Secre_tail"/>
    <property type="match status" value="1"/>
</dbReference>
<dbReference type="InterPro" id="IPR006626">
    <property type="entry name" value="PbH1"/>
</dbReference>
<evidence type="ECO:0000313" key="3">
    <source>
        <dbReference type="EMBL" id="SEP75490.1"/>
    </source>
</evidence>
<dbReference type="InterPro" id="IPR011050">
    <property type="entry name" value="Pectin_lyase_fold/virulence"/>
</dbReference>
<dbReference type="Gene3D" id="2.160.20.10">
    <property type="entry name" value="Single-stranded right-handed beta-helix, Pectin lyase-like"/>
    <property type="match status" value="1"/>
</dbReference>
<dbReference type="SUPFAM" id="SSF51126">
    <property type="entry name" value="Pectin lyase-like"/>
    <property type="match status" value="2"/>
</dbReference>
<name>A0A1H9AFL7_9BACT</name>
<accession>A0A1H9AFL7</accession>
<feature type="domain" description="Secretion system C-terminal sorting" evidence="2">
    <location>
        <begin position="933"/>
        <end position="1003"/>
    </location>
</feature>
<protein>
    <submittedName>
        <fullName evidence="3">Por secretion system C-terminal sorting domain-containing protein</fullName>
    </submittedName>
</protein>
<keyword evidence="1" id="KW-0732">Signal</keyword>
<dbReference type="AlphaFoldDB" id="A0A1H9AFL7"/>
<evidence type="ECO:0000313" key="4">
    <source>
        <dbReference type="Proteomes" id="UP000199021"/>
    </source>
</evidence>
<dbReference type="InterPro" id="IPR026444">
    <property type="entry name" value="Secre_tail"/>
</dbReference>
<reference evidence="4" key="1">
    <citation type="submission" date="2016-10" db="EMBL/GenBank/DDBJ databases">
        <authorList>
            <person name="Varghese N."/>
            <person name="Submissions S."/>
        </authorList>
    </citation>
    <scope>NUCLEOTIDE SEQUENCE [LARGE SCALE GENOMIC DNA]</scope>
    <source>
        <strain evidence="4">DSM 24740</strain>
    </source>
</reference>
<evidence type="ECO:0000259" key="2">
    <source>
        <dbReference type="Pfam" id="PF18962"/>
    </source>
</evidence>
<dbReference type="InterPro" id="IPR012334">
    <property type="entry name" value="Pectin_lyas_fold"/>
</dbReference>
<dbReference type="Proteomes" id="UP000199021">
    <property type="component" value="Unassembled WGS sequence"/>
</dbReference>
<dbReference type="STRING" id="478744.SAMN05444359_10280"/>